<proteinExistence type="predicted"/>
<gene>
    <name evidence="1" type="ORF">SAMN04487759_1401</name>
</gene>
<dbReference type="EMBL" id="FNNF01000040">
    <property type="protein sequence ID" value="SDW72226.1"/>
    <property type="molecule type" value="Genomic_DNA"/>
</dbReference>
<evidence type="ECO:0000313" key="2">
    <source>
        <dbReference type="Proteomes" id="UP000182429"/>
    </source>
</evidence>
<dbReference type="Proteomes" id="UP000182429">
    <property type="component" value="Unassembled WGS sequence"/>
</dbReference>
<evidence type="ECO:0000313" key="1">
    <source>
        <dbReference type="EMBL" id="SDW72226.1"/>
    </source>
</evidence>
<dbReference type="AlphaFoldDB" id="A0A1H2VV97"/>
<accession>A0A1H2VV97</accession>
<sequence length="133" mass="15164">MTLVDGTEVAISLKNSRHDLDYENILKSLKVEMEYWIRHGVKYKIIFSSEVNSMLAENIYRVTRYFDINDVFDATSAMKHLIATKKFPMNKDELSQRLNFSAMAEANLTSSDVNKMIVDHSDDFGTFPGSGLS</sequence>
<dbReference type="RefSeq" id="WP_074687207.1">
    <property type="nucleotide sequence ID" value="NZ_FNNF01000040.1"/>
</dbReference>
<organism evidence="1 2">
    <name type="scientific">Kandleria vitulina</name>
    <dbReference type="NCBI Taxonomy" id="1630"/>
    <lineage>
        <taxon>Bacteria</taxon>
        <taxon>Bacillati</taxon>
        <taxon>Bacillota</taxon>
        <taxon>Erysipelotrichia</taxon>
        <taxon>Erysipelotrichales</taxon>
        <taxon>Coprobacillaceae</taxon>
        <taxon>Kandleria</taxon>
    </lineage>
</organism>
<dbReference type="OrthoDB" id="5291587at2"/>
<protein>
    <submittedName>
        <fullName evidence="1">Uncharacterized protein</fullName>
    </submittedName>
</protein>
<reference evidence="1 2" key="1">
    <citation type="submission" date="2016-10" db="EMBL/GenBank/DDBJ databases">
        <authorList>
            <person name="de Groot N.N."/>
        </authorList>
    </citation>
    <scope>NUCLEOTIDE SEQUENCE [LARGE SCALE GENOMIC DNA]</scope>
    <source>
        <strain evidence="1 2">S3b</strain>
    </source>
</reference>
<name>A0A1H2VV97_9FIRM</name>